<accession>A0ACC0TH29</accession>
<feature type="non-terminal residue" evidence="1">
    <location>
        <position position="1"/>
    </location>
</feature>
<keyword evidence="2" id="KW-1185">Reference proteome</keyword>
<evidence type="ECO:0000313" key="1">
    <source>
        <dbReference type="EMBL" id="KAI9400758.1"/>
    </source>
</evidence>
<dbReference type="EMBL" id="CM009290">
    <property type="protein sequence ID" value="KAI9400758.1"/>
    <property type="molecule type" value="Genomic_DNA"/>
</dbReference>
<evidence type="ECO:0000313" key="2">
    <source>
        <dbReference type="Proteomes" id="UP000006729"/>
    </source>
</evidence>
<sequence length="296" mass="32429">FTSKGCRLSDEGALLKFKNDLTDPSNRLASWVSDEDCCRWSGVVCNNLTGHVLELYLGTHISYDVKLASTASVDLEDNRGSKLGGEISSSLLNLKYLRYLDLSNKDFGGIHIPKFLGSMRNPSGNIPNSIGTLSSLQSLHLQNSHLSGKVPLSLKNCTQLVTLDFTVNNFTGNLPTWMGKLSRMKILNLHANQFDGQIPVEFCDLASLQVLDLAYNNLNGTIPSCIDHFSSIDKMNGRVAEYSSILNFESIDLSLDDLSGKIPNEVTSLEELQALNLSHNCLEGKIPEDEGDMGSL</sequence>
<organism evidence="1 2">
    <name type="scientific">Populus trichocarpa</name>
    <name type="common">Western balsam poplar</name>
    <name type="synonym">Populus balsamifera subsp. trichocarpa</name>
    <dbReference type="NCBI Taxonomy" id="3694"/>
    <lineage>
        <taxon>Eukaryota</taxon>
        <taxon>Viridiplantae</taxon>
        <taxon>Streptophyta</taxon>
        <taxon>Embryophyta</taxon>
        <taxon>Tracheophyta</taxon>
        <taxon>Spermatophyta</taxon>
        <taxon>Magnoliopsida</taxon>
        <taxon>eudicotyledons</taxon>
        <taxon>Gunneridae</taxon>
        <taxon>Pentapetalae</taxon>
        <taxon>rosids</taxon>
        <taxon>fabids</taxon>
        <taxon>Malpighiales</taxon>
        <taxon>Salicaceae</taxon>
        <taxon>Saliceae</taxon>
        <taxon>Populus</taxon>
    </lineage>
</organism>
<comment type="caution">
    <text evidence="1">The sequence shown here is derived from an EMBL/GenBank/DDBJ whole genome shotgun (WGS) entry which is preliminary data.</text>
</comment>
<dbReference type="Proteomes" id="UP000006729">
    <property type="component" value="Chromosome 1"/>
</dbReference>
<reference evidence="1 2" key="1">
    <citation type="journal article" date="2006" name="Science">
        <title>The genome of black cottonwood, Populus trichocarpa (Torr. &amp; Gray).</title>
        <authorList>
            <person name="Tuskan G.A."/>
            <person name="Difazio S."/>
            <person name="Jansson S."/>
            <person name="Bohlmann J."/>
            <person name="Grigoriev I."/>
            <person name="Hellsten U."/>
            <person name="Putnam N."/>
            <person name="Ralph S."/>
            <person name="Rombauts S."/>
            <person name="Salamov A."/>
            <person name="Schein J."/>
            <person name="Sterck L."/>
            <person name="Aerts A."/>
            <person name="Bhalerao R.R."/>
            <person name="Bhalerao R.P."/>
            <person name="Blaudez D."/>
            <person name="Boerjan W."/>
            <person name="Brun A."/>
            <person name="Brunner A."/>
            <person name="Busov V."/>
            <person name="Campbell M."/>
            <person name="Carlson J."/>
            <person name="Chalot M."/>
            <person name="Chapman J."/>
            <person name="Chen G.L."/>
            <person name="Cooper D."/>
            <person name="Coutinho P.M."/>
            <person name="Couturier J."/>
            <person name="Covert S."/>
            <person name="Cronk Q."/>
            <person name="Cunningham R."/>
            <person name="Davis J."/>
            <person name="Degroeve S."/>
            <person name="Dejardin A."/>
            <person name="Depamphilis C."/>
            <person name="Detter J."/>
            <person name="Dirks B."/>
            <person name="Dubchak I."/>
            <person name="Duplessis S."/>
            <person name="Ehlting J."/>
            <person name="Ellis B."/>
            <person name="Gendler K."/>
            <person name="Goodstein D."/>
            <person name="Gribskov M."/>
            <person name="Grimwood J."/>
            <person name="Groover A."/>
            <person name="Gunter L."/>
            <person name="Hamberger B."/>
            <person name="Heinze B."/>
            <person name="Helariutta Y."/>
            <person name="Henrissat B."/>
            <person name="Holligan D."/>
            <person name="Holt R."/>
            <person name="Huang W."/>
            <person name="Islam-Faridi N."/>
            <person name="Jones S."/>
            <person name="Jones-Rhoades M."/>
            <person name="Jorgensen R."/>
            <person name="Joshi C."/>
            <person name="Kangasjarvi J."/>
            <person name="Karlsson J."/>
            <person name="Kelleher C."/>
            <person name="Kirkpatrick R."/>
            <person name="Kirst M."/>
            <person name="Kohler A."/>
            <person name="Kalluri U."/>
            <person name="Larimer F."/>
            <person name="Leebens-Mack J."/>
            <person name="Leple J.C."/>
            <person name="Locascio P."/>
            <person name="Lou Y."/>
            <person name="Lucas S."/>
            <person name="Martin F."/>
            <person name="Montanini B."/>
            <person name="Napoli C."/>
            <person name="Nelson D.R."/>
            <person name="Nelson C."/>
            <person name="Nieminen K."/>
            <person name="Nilsson O."/>
            <person name="Pereda V."/>
            <person name="Peter G."/>
            <person name="Philippe R."/>
            <person name="Pilate G."/>
            <person name="Poliakov A."/>
            <person name="Razumovskaya J."/>
            <person name="Richardson P."/>
            <person name="Rinaldi C."/>
            <person name="Ritland K."/>
            <person name="Rouze P."/>
            <person name="Ryaboy D."/>
            <person name="Schmutz J."/>
            <person name="Schrader J."/>
            <person name="Segerman B."/>
            <person name="Shin H."/>
            <person name="Siddiqui A."/>
            <person name="Sterky F."/>
            <person name="Terry A."/>
            <person name="Tsai C.J."/>
            <person name="Uberbacher E."/>
            <person name="Unneberg P."/>
            <person name="Vahala J."/>
            <person name="Wall K."/>
            <person name="Wessler S."/>
            <person name="Yang G."/>
            <person name="Yin T."/>
            <person name="Douglas C."/>
            <person name="Marra M."/>
            <person name="Sandberg G."/>
            <person name="Van de Peer Y."/>
            <person name="Rokhsar D."/>
        </authorList>
    </citation>
    <scope>NUCLEOTIDE SEQUENCE [LARGE SCALE GENOMIC DNA]</scope>
    <source>
        <strain evidence="2">cv. Nisqually</strain>
    </source>
</reference>
<proteinExistence type="predicted"/>
<name>A0ACC0TH29_POPTR</name>
<protein>
    <submittedName>
        <fullName evidence="1">Uncharacterized protein</fullName>
    </submittedName>
</protein>
<gene>
    <name evidence="1" type="ORF">POPTR_001G027500v4</name>
</gene>